<dbReference type="AlphaFoldDB" id="A0A383TVY5"/>
<dbReference type="Proteomes" id="UP000262142">
    <property type="component" value="Unassembled WGS sequence"/>
</dbReference>
<dbReference type="RefSeq" id="WP_119058705.1">
    <property type="nucleotide sequence ID" value="NZ_OX579588.1"/>
</dbReference>
<keyword evidence="2" id="KW-1185">Reference proteome</keyword>
<sequence length="185" mass="21442">MKMKLANKIIFLSLLFFFIKFVPAQTVIISENFKNGIPKAWEVSSTNPYRTWEAKNYRDFHYVNISAFGGRNKPAVDVVSSLYTPEISDSLQACKLKFSLADAYSNGQPLSVYITDNEKNILKKIPEKHFTSFINNPGKYDNRYDVTSWINLPKLEIPYKIEFRYTSNKEVSTTIQLNEVDVWCQ</sequence>
<evidence type="ECO:0000313" key="2">
    <source>
        <dbReference type="Proteomes" id="UP000262142"/>
    </source>
</evidence>
<evidence type="ECO:0000313" key="1">
    <source>
        <dbReference type="EMBL" id="SZD70993.1"/>
    </source>
</evidence>
<name>A0A383TVY5_9FLAO</name>
<dbReference type="OrthoDB" id="1451517at2"/>
<reference evidence="1 2" key="1">
    <citation type="submission" date="2018-09" db="EMBL/GenBank/DDBJ databases">
        <authorList>
            <consortium name="Pathogen Informatics"/>
        </authorList>
    </citation>
    <scope>NUCLEOTIDE SEQUENCE [LARGE SCALE GENOMIC DNA]</scope>
    <source>
        <strain evidence="1 2">OH-22767</strain>
    </source>
</reference>
<protein>
    <submittedName>
        <fullName evidence="1">Uncharacterized protein</fullName>
    </submittedName>
</protein>
<dbReference type="EMBL" id="UNSC01000001">
    <property type="protein sequence ID" value="SZD70993.1"/>
    <property type="molecule type" value="Genomic_DNA"/>
</dbReference>
<proteinExistence type="predicted"/>
<organism evidence="1 2">
    <name type="scientific">Candidatus Ornithobacterium hominis</name>
    <dbReference type="NCBI Taxonomy" id="2497989"/>
    <lineage>
        <taxon>Bacteria</taxon>
        <taxon>Pseudomonadati</taxon>
        <taxon>Bacteroidota</taxon>
        <taxon>Flavobacteriia</taxon>
        <taxon>Flavobacteriales</taxon>
        <taxon>Weeksellaceae</taxon>
        <taxon>Ornithobacterium</taxon>
    </lineage>
</organism>
<accession>A0A383TVY5</accession>
<dbReference type="NCBIfam" id="NF038128">
    <property type="entry name" value="choice_anch_J"/>
    <property type="match status" value="1"/>
</dbReference>
<gene>
    <name evidence="1" type="ORF">SAMEA104719789_00084</name>
</gene>